<evidence type="ECO:0000313" key="10">
    <source>
        <dbReference type="EMBL" id="MBU9723759.1"/>
    </source>
</evidence>
<keyword evidence="11" id="KW-1185">Reference proteome</keyword>
<dbReference type="EMBL" id="JAHQCR010000086">
    <property type="protein sequence ID" value="MBU9723759.1"/>
    <property type="molecule type" value="Genomic_DNA"/>
</dbReference>
<accession>A0ABS6JYT8</accession>
<proteinExistence type="inferred from homology"/>
<dbReference type="InterPro" id="IPR004089">
    <property type="entry name" value="MCPsignal_dom"/>
</dbReference>
<evidence type="ECO:0000313" key="11">
    <source>
        <dbReference type="Proteomes" id="UP000790580"/>
    </source>
</evidence>
<dbReference type="Pfam" id="PF00672">
    <property type="entry name" value="HAMP"/>
    <property type="match status" value="1"/>
</dbReference>
<dbReference type="CDD" id="cd06225">
    <property type="entry name" value="HAMP"/>
    <property type="match status" value="1"/>
</dbReference>
<keyword evidence="3 7" id="KW-0472">Membrane</keyword>
<keyword evidence="2" id="KW-1003">Cell membrane</keyword>
<dbReference type="PROSITE" id="PS50885">
    <property type="entry name" value="HAMP"/>
    <property type="match status" value="1"/>
</dbReference>
<dbReference type="PANTHER" id="PTHR32089:SF112">
    <property type="entry name" value="LYSOZYME-LIKE PROTEIN-RELATED"/>
    <property type="match status" value="1"/>
</dbReference>
<dbReference type="SMART" id="SM00304">
    <property type="entry name" value="HAMP"/>
    <property type="match status" value="1"/>
</dbReference>
<dbReference type="PANTHER" id="PTHR32089">
    <property type="entry name" value="METHYL-ACCEPTING CHEMOTAXIS PROTEIN MCPB"/>
    <property type="match status" value="1"/>
</dbReference>
<dbReference type="InterPro" id="IPR003660">
    <property type="entry name" value="HAMP_dom"/>
</dbReference>
<dbReference type="CDD" id="cd19410">
    <property type="entry name" value="HK9-like_sensor"/>
    <property type="match status" value="1"/>
</dbReference>
<dbReference type="Pfam" id="PF00015">
    <property type="entry name" value="MCPsignal"/>
    <property type="match status" value="1"/>
</dbReference>
<dbReference type="Proteomes" id="UP000790580">
    <property type="component" value="Unassembled WGS sequence"/>
</dbReference>
<protein>
    <submittedName>
        <fullName evidence="10">Methyl-accepting chemotaxis protein</fullName>
    </submittedName>
</protein>
<evidence type="ECO:0000256" key="7">
    <source>
        <dbReference type="SAM" id="Phobius"/>
    </source>
</evidence>
<evidence type="ECO:0000259" key="9">
    <source>
        <dbReference type="PROSITE" id="PS50885"/>
    </source>
</evidence>
<comment type="similarity">
    <text evidence="5">Belongs to the methyl-accepting chemotaxis (MCP) protein family.</text>
</comment>
<evidence type="ECO:0000256" key="6">
    <source>
        <dbReference type="PROSITE-ProRule" id="PRU00284"/>
    </source>
</evidence>
<evidence type="ECO:0000259" key="8">
    <source>
        <dbReference type="PROSITE" id="PS50111"/>
    </source>
</evidence>
<feature type="transmembrane region" description="Helical" evidence="7">
    <location>
        <begin position="185"/>
        <end position="203"/>
    </location>
</feature>
<organism evidence="10 11">
    <name type="scientific">Evansella alkalicola</name>
    <dbReference type="NCBI Taxonomy" id="745819"/>
    <lineage>
        <taxon>Bacteria</taxon>
        <taxon>Bacillati</taxon>
        <taxon>Bacillota</taxon>
        <taxon>Bacilli</taxon>
        <taxon>Bacillales</taxon>
        <taxon>Bacillaceae</taxon>
        <taxon>Evansella</taxon>
    </lineage>
</organism>
<dbReference type="Pfam" id="PF05227">
    <property type="entry name" value="CHASE3"/>
    <property type="match status" value="1"/>
</dbReference>
<keyword evidence="4 6" id="KW-0807">Transducer</keyword>
<gene>
    <name evidence="10" type="ORF">KS407_20265</name>
</gene>
<keyword evidence="7" id="KW-1133">Transmembrane helix</keyword>
<evidence type="ECO:0000256" key="1">
    <source>
        <dbReference type="ARBA" id="ARBA00004236"/>
    </source>
</evidence>
<dbReference type="Gene3D" id="1.10.287.950">
    <property type="entry name" value="Methyl-accepting chemotaxis protein"/>
    <property type="match status" value="1"/>
</dbReference>
<name>A0ABS6JYT8_9BACI</name>
<keyword evidence="7" id="KW-0812">Transmembrane</keyword>
<evidence type="ECO:0000256" key="4">
    <source>
        <dbReference type="ARBA" id="ARBA00023224"/>
    </source>
</evidence>
<dbReference type="InterPro" id="IPR007891">
    <property type="entry name" value="CHASE3"/>
</dbReference>
<sequence>MKMRNKLISSFALVLIIIFTVIALTYKNFTDQYEAMQWNNHTYEVVIEAVEIEGSFVNMETGVRGFGITGDETYLEPFTQGLEEFDRHFSAIKELTSDNPNQQERLEKIESDKEQWLSLEAYPLIELRQNADLDDVRHFVQEGNGKRAMDEIRLTLVEVIAEEEALLEERSELTEQLFVLTRSTIIIGTSICILLTVAIIFILNKTVTQSTKRILAGITNVANGDLSQKVEVTGKDEMAEMSKRLNDMIDRLNGLLHAVNSSSESVLHSSNSLKEISDQTAKANDEVAITISEIANGASNQATDIEEGSTKINELGKDIENITLTSENMKDASNKTHILSSKGEDIVKVLTEKSEESNSVTNKVNDSIIKVNESTAQIGTIIKSISDIAEQTNLLALNASIEAARAGEAGRGFAVVADEIRKLAEQSTKSVKDINDILVMIQNNSDIAFTSMTSAKEITEQQHEAVLQTSTIFNDISDSILTLIEKISEVTNSSVDMNNKKESILSMIEKLSALSEETAASTEEASAATEEQAASMHSLLQHAEGLHDLSNSLIQEVNKFKLR</sequence>
<reference evidence="10 11" key="1">
    <citation type="submission" date="2021-06" db="EMBL/GenBank/DDBJ databases">
        <title>Bacillus sp. RD4P76, an endophyte from a halophyte.</title>
        <authorList>
            <person name="Sun J.-Q."/>
        </authorList>
    </citation>
    <scope>NUCLEOTIDE SEQUENCE [LARGE SCALE GENOMIC DNA]</scope>
    <source>
        <strain evidence="10 11">JCM 17098</strain>
    </source>
</reference>
<dbReference type="SUPFAM" id="SSF58104">
    <property type="entry name" value="Methyl-accepting chemotaxis protein (MCP) signaling domain"/>
    <property type="match status" value="1"/>
</dbReference>
<dbReference type="Gene3D" id="6.10.340.10">
    <property type="match status" value="1"/>
</dbReference>
<evidence type="ECO:0000256" key="5">
    <source>
        <dbReference type="ARBA" id="ARBA00029447"/>
    </source>
</evidence>
<evidence type="ECO:0000256" key="2">
    <source>
        <dbReference type="ARBA" id="ARBA00022475"/>
    </source>
</evidence>
<comment type="subcellular location">
    <subcellularLocation>
        <location evidence="1">Cell membrane</location>
    </subcellularLocation>
</comment>
<feature type="domain" description="Methyl-accepting transducer" evidence="8">
    <location>
        <begin position="276"/>
        <end position="533"/>
    </location>
</feature>
<evidence type="ECO:0000256" key="3">
    <source>
        <dbReference type="ARBA" id="ARBA00023136"/>
    </source>
</evidence>
<dbReference type="PROSITE" id="PS50111">
    <property type="entry name" value="CHEMOTAXIS_TRANSDUC_2"/>
    <property type="match status" value="1"/>
</dbReference>
<comment type="caution">
    <text evidence="10">The sequence shown here is derived from an EMBL/GenBank/DDBJ whole genome shotgun (WGS) entry which is preliminary data.</text>
</comment>
<feature type="domain" description="HAMP" evidence="9">
    <location>
        <begin position="205"/>
        <end position="257"/>
    </location>
</feature>
<dbReference type="SMART" id="SM00283">
    <property type="entry name" value="MA"/>
    <property type="match status" value="1"/>
</dbReference>